<name>A0AA88Y070_PINIB</name>
<evidence type="ECO:0000256" key="5">
    <source>
        <dbReference type="ARBA" id="ARBA00022839"/>
    </source>
</evidence>
<evidence type="ECO:0000256" key="4">
    <source>
        <dbReference type="ARBA" id="ARBA00022801"/>
    </source>
</evidence>
<comment type="caution">
    <text evidence="9">The sequence shown here is derived from an EMBL/GenBank/DDBJ whole genome shotgun (WGS) entry which is preliminary data.</text>
</comment>
<dbReference type="GO" id="GO:0006308">
    <property type="term" value="P:DNA catabolic process"/>
    <property type="evidence" value="ECO:0007669"/>
    <property type="project" value="TreeGrafter"/>
</dbReference>
<gene>
    <name evidence="9" type="ORF">FSP39_014349</name>
</gene>
<keyword evidence="10" id="KW-1185">Reference proteome</keyword>
<evidence type="ECO:0000256" key="7">
    <source>
        <dbReference type="ARBA" id="ARBA00025769"/>
    </source>
</evidence>
<dbReference type="SUPFAM" id="SSF53098">
    <property type="entry name" value="Ribonuclease H-like"/>
    <property type="match status" value="1"/>
</dbReference>
<evidence type="ECO:0000259" key="8">
    <source>
        <dbReference type="SMART" id="SM00479"/>
    </source>
</evidence>
<keyword evidence="5" id="KW-0269">Exonuclease</keyword>
<dbReference type="Pfam" id="PF20700">
    <property type="entry name" value="Mutator"/>
    <property type="match status" value="1"/>
</dbReference>
<dbReference type="GO" id="GO:0003676">
    <property type="term" value="F:nucleic acid binding"/>
    <property type="evidence" value="ECO:0007669"/>
    <property type="project" value="InterPro"/>
</dbReference>
<dbReference type="PANTHER" id="PTHR13058">
    <property type="entry name" value="THREE PRIME REPAIR EXONUCLEASE 1, 2"/>
    <property type="match status" value="1"/>
</dbReference>
<evidence type="ECO:0000256" key="2">
    <source>
        <dbReference type="ARBA" id="ARBA00022722"/>
    </source>
</evidence>
<evidence type="ECO:0000256" key="3">
    <source>
        <dbReference type="ARBA" id="ARBA00022723"/>
    </source>
</evidence>
<comment type="cofactor">
    <cofactor evidence="1">
        <name>Mg(2+)</name>
        <dbReference type="ChEBI" id="CHEBI:18420"/>
    </cofactor>
</comment>
<comment type="similarity">
    <text evidence="7">Belongs to the exonuclease superfamily. TREX family.</text>
</comment>
<dbReference type="Pfam" id="PF00929">
    <property type="entry name" value="RNase_T"/>
    <property type="match status" value="1"/>
</dbReference>
<dbReference type="InterPro" id="IPR057617">
    <property type="entry name" value="PML_C"/>
</dbReference>
<dbReference type="InterPro" id="IPR013520">
    <property type="entry name" value="Ribonucl_H"/>
</dbReference>
<dbReference type="GO" id="GO:0046872">
    <property type="term" value="F:metal ion binding"/>
    <property type="evidence" value="ECO:0007669"/>
    <property type="project" value="UniProtKB-KW"/>
</dbReference>
<accession>A0AA88Y070</accession>
<evidence type="ECO:0000313" key="9">
    <source>
        <dbReference type="EMBL" id="KAK3093351.1"/>
    </source>
</evidence>
<dbReference type="InterPro" id="IPR040393">
    <property type="entry name" value="TREX1/2"/>
</dbReference>
<dbReference type="InterPro" id="IPR012337">
    <property type="entry name" value="RNaseH-like_sf"/>
</dbReference>
<reference evidence="9" key="1">
    <citation type="submission" date="2019-08" db="EMBL/GenBank/DDBJ databases">
        <title>The improved chromosome-level genome for the pearl oyster Pinctada fucata martensii using PacBio sequencing and Hi-C.</title>
        <authorList>
            <person name="Zheng Z."/>
        </authorList>
    </citation>
    <scope>NUCLEOTIDE SEQUENCE</scope>
    <source>
        <strain evidence="9">ZZ-2019</strain>
        <tissue evidence="9">Adductor muscle</tissue>
    </source>
</reference>
<dbReference type="Proteomes" id="UP001186944">
    <property type="component" value="Unassembled WGS sequence"/>
</dbReference>
<keyword evidence="6" id="KW-0460">Magnesium</keyword>
<dbReference type="GO" id="GO:0005737">
    <property type="term" value="C:cytoplasm"/>
    <property type="evidence" value="ECO:0007669"/>
    <property type="project" value="TreeGrafter"/>
</dbReference>
<dbReference type="InterPro" id="IPR049012">
    <property type="entry name" value="Mutator_transp_dom"/>
</dbReference>
<dbReference type="CDD" id="cd06127">
    <property type="entry name" value="DEDDh"/>
    <property type="match status" value="1"/>
</dbReference>
<organism evidence="9 10">
    <name type="scientific">Pinctada imbricata</name>
    <name type="common">Atlantic pearl-oyster</name>
    <name type="synonym">Pinctada martensii</name>
    <dbReference type="NCBI Taxonomy" id="66713"/>
    <lineage>
        <taxon>Eukaryota</taxon>
        <taxon>Metazoa</taxon>
        <taxon>Spiralia</taxon>
        <taxon>Lophotrochozoa</taxon>
        <taxon>Mollusca</taxon>
        <taxon>Bivalvia</taxon>
        <taxon>Autobranchia</taxon>
        <taxon>Pteriomorphia</taxon>
        <taxon>Pterioida</taxon>
        <taxon>Pterioidea</taxon>
        <taxon>Pteriidae</taxon>
        <taxon>Pinctada</taxon>
    </lineage>
</organism>
<protein>
    <recommendedName>
        <fullName evidence="8">Exonuclease domain-containing protein</fullName>
    </recommendedName>
</protein>
<sequence>MLRVKGKFAKKTRFDRYQYMTERNPVAVPKESEREHCYAKTEQLIIDDDSVIEHVAVDETEIGLNIEIDDDIQDGVGWTMGRRIVELGHLAKKMVCSVCNSRLHLLDTVDEKKMGLGSILRIRCTNNVCNALCSVETGKRSKTGGFDVNTKAALGMVHCGLGASHVNGFLTTINIPPVNSATLRKKEKIVGEAILKEAEYSCQKNIEEEKKLNSGKVNKTCMLSPGQYSLKYGTKLDKVRADEKRKSGTRETKRKRMLKKIKKHSTESIAEVKEGVSYSSNVDMEAIPEDIVTQIPSPISASNTDIYVVFDIETTGFGKNSDITQISAKVCSGTDNSSFSRYVIPRKDISIQASQVTGISYQRSCNKMYVHGKEVQCVSLNEALIDFLEFLQSKRGSIILVGHNISAFDIPVLMNRLNEFNLCGELCRIAKGFVDTLRLSRRMFPKEEVGNYKQETLVNKLLGMRYPAHDASEDVNALCELFKIKLLDSCCNGDIYHLRFHNVKSSYDRLLSLKAITKPVVTALSKEGISAHHLKLAVKRNKYVGLKSILKENKLSLKHAHKIMEVFSGEE</sequence>
<evidence type="ECO:0000256" key="6">
    <source>
        <dbReference type="ARBA" id="ARBA00022842"/>
    </source>
</evidence>
<evidence type="ECO:0000313" key="10">
    <source>
        <dbReference type="Proteomes" id="UP001186944"/>
    </source>
</evidence>
<dbReference type="GO" id="GO:0008296">
    <property type="term" value="F:3'-5'-DNA exonuclease activity"/>
    <property type="evidence" value="ECO:0007669"/>
    <property type="project" value="TreeGrafter"/>
</dbReference>
<dbReference type="PANTHER" id="PTHR13058:SF22">
    <property type="entry name" value="EXODEOXYRIBONUCLEASE III"/>
    <property type="match status" value="1"/>
</dbReference>
<keyword evidence="3" id="KW-0479">Metal-binding</keyword>
<keyword evidence="4" id="KW-0378">Hydrolase</keyword>
<dbReference type="AlphaFoldDB" id="A0AA88Y070"/>
<dbReference type="EMBL" id="VSWD01000009">
    <property type="protein sequence ID" value="KAK3093351.1"/>
    <property type="molecule type" value="Genomic_DNA"/>
</dbReference>
<evidence type="ECO:0000256" key="1">
    <source>
        <dbReference type="ARBA" id="ARBA00001946"/>
    </source>
</evidence>
<dbReference type="Pfam" id="PF25244">
    <property type="entry name" value="PML_C"/>
    <property type="match status" value="1"/>
</dbReference>
<keyword evidence="2" id="KW-0540">Nuclease</keyword>
<feature type="domain" description="Exonuclease" evidence="8">
    <location>
        <begin position="306"/>
        <end position="491"/>
    </location>
</feature>
<dbReference type="InterPro" id="IPR036397">
    <property type="entry name" value="RNaseH_sf"/>
</dbReference>
<proteinExistence type="inferred from homology"/>
<dbReference type="Gene3D" id="3.30.420.10">
    <property type="entry name" value="Ribonuclease H-like superfamily/Ribonuclease H"/>
    <property type="match status" value="1"/>
</dbReference>
<dbReference type="SMART" id="SM00479">
    <property type="entry name" value="EXOIII"/>
    <property type="match status" value="1"/>
</dbReference>